<evidence type="ECO:0000313" key="2">
    <source>
        <dbReference type="Proteomes" id="UP001281761"/>
    </source>
</evidence>
<name>A0ABQ9XSM6_9EUKA</name>
<reference evidence="1 2" key="1">
    <citation type="journal article" date="2022" name="bioRxiv">
        <title>Genomics of Preaxostyla Flagellates Illuminates Evolutionary Transitions and the Path Towards Mitochondrial Loss.</title>
        <authorList>
            <person name="Novak L.V.F."/>
            <person name="Treitli S.C."/>
            <person name="Pyrih J."/>
            <person name="Halakuc P."/>
            <person name="Pipaliya S.V."/>
            <person name="Vacek V."/>
            <person name="Brzon O."/>
            <person name="Soukal P."/>
            <person name="Eme L."/>
            <person name="Dacks J.B."/>
            <person name="Karnkowska A."/>
            <person name="Elias M."/>
            <person name="Hampl V."/>
        </authorList>
    </citation>
    <scope>NUCLEOTIDE SEQUENCE [LARGE SCALE GENOMIC DNA]</scope>
    <source>
        <strain evidence="1">NAU3</strain>
        <tissue evidence="1">Gut</tissue>
    </source>
</reference>
<evidence type="ECO:0000313" key="1">
    <source>
        <dbReference type="EMBL" id="KAK2953846.1"/>
    </source>
</evidence>
<organism evidence="1 2">
    <name type="scientific">Blattamonas nauphoetae</name>
    <dbReference type="NCBI Taxonomy" id="2049346"/>
    <lineage>
        <taxon>Eukaryota</taxon>
        <taxon>Metamonada</taxon>
        <taxon>Preaxostyla</taxon>
        <taxon>Oxymonadida</taxon>
        <taxon>Blattamonas</taxon>
    </lineage>
</organism>
<proteinExistence type="predicted"/>
<dbReference type="Proteomes" id="UP001281761">
    <property type="component" value="Unassembled WGS sequence"/>
</dbReference>
<protein>
    <submittedName>
        <fullName evidence="1">Uncharacterized protein</fullName>
    </submittedName>
</protein>
<sequence>MHPLYYLDLSFLDLTMNYSVHLSLHPFALDQHNQDITLDFLYRLFKFCSGKAVPRRTFLKLKQKMNEAALSSSSPPFILTTELVCPLSNEETIAILDRIVGLINSNTPLTDDTILRICAFFRQSKKTNFIKIHRNMGRTKQQYLQTLESLLSLPIDILKQSPVEYLLHRVQDVYRGFDENWDDLCFDTVPLFLDALKLDQPRSNKHTKELHGKFLDFLLDSLEHACSRADRLHPAHFEQFINLSEEFIFTHYSRQLHSTTEDNETWTNDLVRVLRACHHSVFIEGLGKLGFFARVVNEFIDSCDASSSTKMLSCGVDRPQIWRSRARESFDEEGWEDAMELNLIKNETDANDNETRKTRNKRWMMCLYGANLNLV</sequence>
<comment type="caution">
    <text evidence="1">The sequence shown here is derived from an EMBL/GenBank/DDBJ whole genome shotgun (WGS) entry which is preliminary data.</text>
</comment>
<accession>A0ABQ9XSM6</accession>
<keyword evidence="2" id="KW-1185">Reference proteome</keyword>
<dbReference type="EMBL" id="JARBJD010000086">
    <property type="protein sequence ID" value="KAK2953846.1"/>
    <property type="molecule type" value="Genomic_DNA"/>
</dbReference>
<gene>
    <name evidence="1" type="ORF">BLNAU_11249</name>
</gene>